<protein>
    <submittedName>
        <fullName evidence="2">DUF2142 domain-containing protein</fullName>
    </submittedName>
</protein>
<keyword evidence="1" id="KW-0812">Transmembrane</keyword>
<feature type="transmembrane region" description="Helical" evidence="1">
    <location>
        <begin position="296"/>
        <end position="315"/>
    </location>
</feature>
<feature type="transmembrane region" description="Helical" evidence="1">
    <location>
        <begin position="157"/>
        <end position="175"/>
    </location>
</feature>
<comment type="caution">
    <text evidence="2">The sequence shown here is derived from an EMBL/GenBank/DDBJ whole genome shotgun (WGS) entry which is preliminary data.</text>
</comment>
<gene>
    <name evidence="2" type="ORF">DWV06_16510</name>
</gene>
<keyword evidence="3" id="KW-1185">Reference proteome</keyword>
<feature type="transmembrane region" description="Helical" evidence="1">
    <location>
        <begin position="12"/>
        <end position="32"/>
    </location>
</feature>
<dbReference type="InterPro" id="IPR018674">
    <property type="entry name" value="DUF2142_membrane"/>
</dbReference>
<feature type="transmembrane region" description="Helical" evidence="1">
    <location>
        <begin position="576"/>
        <end position="593"/>
    </location>
</feature>
<feature type="transmembrane region" description="Helical" evidence="1">
    <location>
        <begin position="182"/>
        <end position="202"/>
    </location>
</feature>
<feature type="transmembrane region" description="Helical" evidence="1">
    <location>
        <begin position="327"/>
        <end position="360"/>
    </location>
</feature>
<dbReference type="EMBL" id="QRCT01000050">
    <property type="protein sequence ID" value="RDU22131.1"/>
    <property type="molecule type" value="Genomic_DNA"/>
</dbReference>
<dbReference type="AlphaFoldDB" id="A0A371ARC8"/>
<dbReference type="OrthoDB" id="2220917at2"/>
<organism evidence="2 3">
    <name type="scientific">Anaerosacchariphilus polymeriproducens</name>
    <dbReference type="NCBI Taxonomy" id="1812858"/>
    <lineage>
        <taxon>Bacteria</taxon>
        <taxon>Bacillati</taxon>
        <taxon>Bacillota</taxon>
        <taxon>Clostridia</taxon>
        <taxon>Lachnospirales</taxon>
        <taxon>Lachnospiraceae</taxon>
        <taxon>Anaerosacchariphilus</taxon>
    </lineage>
</organism>
<keyword evidence="1" id="KW-0472">Membrane</keyword>
<feature type="transmembrane region" description="Helical" evidence="1">
    <location>
        <begin position="372"/>
        <end position="403"/>
    </location>
</feature>
<accession>A0A371ARC8</accession>
<reference evidence="2 3" key="1">
    <citation type="submission" date="2018-07" db="EMBL/GenBank/DDBJ databases">
        <title>Anaerosacharophilus polymeroproducens gen. nov. sp. nov., an anaerobic bacterium isolated from salt field.</title>
        <authorList>
            <person name="Kim W."/>
            <person name="Yang S.-H."/>
            <person name="Oh J."/>
            <person name="Lee J.-H."/>
            <person name="Kwon K.K."/>
        </authorList>
    </citation>
    <scope>NUCLEOTIDE SEQUENCE [LARGE SCALE GENOMIC DNA]</scope>
    <source>
        <strain evidence="2 3">MCWD5</strain>
    </source>
</reference>
<feature type="transmembrane region" description="Helical" evidence="1">
    <location>
        <begin position="605"/>
        <end position="627"/>
    </location>
</feature>
<evidence type="ECO:0000313" key="3">
    <source>
        <dbReference type="Proteomes" id="UP000255036"/>
    </source>
</evidence>
<dbReference type="Proteomes" id="UP000255036">
    <property type="component" value="Unassembled WGS sequence"/>
</dbReference>
<keyword evidence="1" id="KW-1133">Transmembrane helix</keyword>
<evidence type="ECO:0000313" key="2">
    <source>
        <dbReference type="EMBL" id="RDU22131.1"/>
    </source>
</evidence>
<feature type="transmembrane region" description="Helical" evidence="1">
    <location>
        <begin position="544"/>
        <end position="564"/>
    </location>
</feature>
<dbReference type="RefSeq" id="WP_115483312.1">
    <property type="nucleotide sequence ID" value="NZ_QRCT01000050.1"/>
</dbReference>
<evidence type="ECO:0000256" key="1">
    <source>
        <dbReference type="SAM" id="Phobius"/>
    </source>
</evidence>
<feature type="transmembrane region" description="Helical" evidence="1">
    <location>
        <begin position="501"/>
        <end position="524"/>
    </location>
</feature>
<proteinExistence type="predicted"/>
<name>A0A371ARC8_9FIRM</name>
<dbReference type="Pfam" id="PF09913">
    <property type="entry name" value="DUF2142"/>
    <property type="match status" value="1"/>
</dbReference>
<sequence>MKLHTKLSLWQKIIIIIITGLLFSFILEASIFNLDVIQNGSNSVKVTKEDSNMTLLETYAFQTYTISFSKPVYAKKLFLKLESKGESFEYIVYGNVLSNYGSEQDLSQIKDTYYPQLSKSCINLNKHIKKLSIQVPKAAKASFDSITLDTSFQLNPYRIFFIFVCFFLLFFLIFCKEVFEKNLSIGFGIIGIIIGFTMILFIGTKTPGWDEQIHFKSSYLEVFGSYTSSTALMRDSTVPNFNSYEERNEVSGYLKSLSTDSPSISIDKFVSYNHRAYLGQSAFLLIGKFLHLPADWFYMFGKLGNLLVYILLLGISIRIAKAGKVYILAVGLLPTSLFLSSTYTYDSFITGFIILGFVLWLNEMLTPKEKVVWWKMLLTILCFSLGSFSKAIYIPLLLLILLLPKEKFEDKKQMLIFKIGIIITFIVVLSTFLLPALQTSVSAAATGTGSSGGLGSDDRGGATDIASQMSVIFNHPLEYTKLLLSSIFSTFGDYIFRDASIFFAHAGYIPMPLTFIPVILLCVVAFVRPKNEKSFTLSKFQRSYLGFLIFGIVCLIWTSMYLAFTPVGEFKINGVQGRYYIPLFVPLLVFLRNEKIRWNISEQSFHRLICGVLAFLSLSGIYSNLLINCI</sequence>
<feature type="transmembrane region" description="Helical" evidence="1">
    <location>
        <begin position="415"/>
        <end position="437"/>
    </location>
</feature>